<dbReference type="Proteomes" id="UP000199542">
    <property type="component" value="Unassembled WGS sequence"/>
</dbReference>
<sequence>MRLVLAFAFMFGFSLPLTPAEASEWGCEVLLCAASNNPSWQGVQSCHPSMERLISAMKRPGFSWPPCPEGGAGKPGYQKYADCPAGWIPSAGERDFDHGHARELSRCSRVVDRCSGRNFRPRYGSGNDRVVIDGKITRVYSGNNSCRYIEFSARPLRDKPYYFDIKEDNSGKETRHFFNLRK</sequence>
<gene>
    <name evidence="2" type="ORF">SAMN02927900_05929</name>
</gene>
<dbReference type="EMBL" id="FMTM01000016">
    <property type="protein sequence ID" value="SCW87388.1"/>
    <property type="molecule type" value="Genomic_DNA"/>
</dbReference>
<keyword evidence="1" id="KW-0732">Signal</keyword>
<name>A0A1G4U1B6_9HYPH</name>
<proteinExistence type="predicted"/>
<feature type="chain" id="PRO_5011694708" evidence="1">
    <location>
        <begin position="23"/>
        <end position="182"/>
    </location>
</feature>
<evidence type="ECO:0000313" key="2">
    <source>
        <dbReference type="EMBL" id="SCW87388.1"/>
    </source>
</evidence>
<protein>
    <submittedName>
        <fullName evidence="2">Uncharacterized protein</fullName>
    </submittedName>
</protein>
<evidence type="ECO:0000313" key="3">
    <source>
        <dbReference type="Proteomes" id="UP000199542"/>
    </source>
</evidence>
<dbReference type="RefSeq" id="WP_092588321.1">
    <property type="nucleotide sequence ID" value="NZ_FMTM01000016.1"/>
</dbReference>
<accession>A0A1G4U1B6</accession>
<dbReference type="AlphaFoldDB" id="A0A1G4U1B6"/>
<evidence type="ECO:0000256" key="1">
    <source>
        <dbReference type="SAM" id="SignalP"/>
    </source>
</evidence>
<organism evidence="2 3">
    <name type="scientific">Rhizobium mongolense subsp. loessense</name>
    <dbReference type="NCBI Taxonomy" id="158890"/>
    <lineage>
        <taxon>Bacteria</taxon>
        <taxon>Pseudomonadati</taxon>
        <taxon>Pseudomonadota</taxon>
        <taxon>Alphaproteobacteria</taxon>
        <taxon>Hyphomicrobiales</taxon>
        <taxon>Rhizobiaceae</taxon>
        <taxon>Rhizobium/Agrobacterium group</taxon>
        <taxon>Rhizobium</taxon>
    </lineage>
</organism>
<feature type="signal peptide" evidence="1">
    <location>
        <begin position="1"/>
        <end position="22"/>
    </location>
</feature>
<reference evidence="2 3" key="1">
    <citation type="submission" date="2016-10" db="EMBL/GenBank/DDBJ databases">
        <authorList>
            <person name="de Groot N.N."/>
        </authorList>
    </citation>
    <scope>NUCLEOTIDE SEQUENCE [LARGE SCALE GENOMIC DNA]</scope>
    <source>
        <strain evidence="2 3">CGMCC 1.3401</strain>
    </source>
</reference>